<gene>
    <name evidence="1" type="ORF">BV22DRAFT_1100497</name>
</gene>
<reference evidence="1" key="1">
    <citation type="journal article" date="2021" name="New Phytol.">
        <title>Evolutionary innovations through gain and loss of genes in the ectomycorrhizal Boletales.</title>
        <authorList>
            <person name="Wu G."/>
            <person name="Miyauchi S."/>
            <person name="Morin E."/>
            <person name="Kuo A."/>
            <person name="Drula E."/>
            <person name="Varga T."/>
            <person name="Kohler A."/>
            <person name="Feng B."/>
            <person name="Cao Y."/>
            <person name="Lipzen A."/>
            <person name="Daum C."/>
            <person name="Hundley H."/>
            <person name="Pangilinan J."/>
            <person name="Johnson J."/>
            <person name="Barry K."/>
            <person name="LaButti K."/>
            <person name="Ng V."/>
            <person name="Ahrendt S."/>
            <person name="Min B."/>
            <person name="Choi I.G."/>
            <person name="Park H."/>
            <person name="Plett J.M."/>
            <person name="Magnuson J."/>
            <person name="Spatafora J.W."/>
            <person name="Nagy L.G."/>
            <person name="Henrissat B."/>
            <person name="Grigoriev I.V."/>
            <person name="Yang Z.L."/>
            <person name="Xu J."/>
            <person name="Martin F.M."/>
        </authorList>
    </citation>
    <scope>NUCLEOTIDE SEQUENCE</scope>
    <source>
        <strain evidence="1">KUC20120723A-06</strain>
    </source>
</reference>
<comment type="caution">
    <text evidence="1">The sequence shown here is derived from an EMBL/GenBank/DDBJ whole genome shotgun (WGS) entry which is preliminary data.</text>
</comment>
<sequence length="1491" mass="164054">MSTNAPPNGDVQHQQEAHAQVHGMLNHDASKGAAVHSFDPEASPQQKAAAAGKGRDQLKSSGAQEGNTQGGKEVAIDTGNSDVVPTITVEDADKTTKEEHEKNGDASTAAAPAPAPGAFPAGPAPAIPDWYKVGWRAAANIDRPPLEQGEEKDKTILQMFLYEQYYGEWYHNAALIFFAVFSSHFLTRFSLGWGWLFIVLAICNTYYTTSMMRVRRRARDDIQRELVKTRLASEHESADWINNFLDRFWLIYEPVLSATVVASVDQILSTNTPPFLDSLRLSTFTLGTKAPRIDKVRTFPKTADDIVMMDWGLSFTPNDISDLTPRQAEQKVNPKIVLSVRLGKGLATAAMPILIEDISFTGLMRIRLKLMSNFPHVQIVDLSFLEKPVFDYVLKPVGGDTFGFDIAHVPGLSAFIRDMVHATLGPMMYDPNVFTLNLEQLLSGTPLDAAIGVVQVTVEAARALKGSKIGGGSPDPFVSISINNREELARTKYKHSTFNPTWMETKFILVNSLQESLILSVVDYNGHRKDTPLGAATFEMQKLLEDATQEDIELPVLRDGKDKGQLRFTVNYFPVLKPETVDGKEQVPNTNVGIVRMTIHQAKELDHTKSLSGDLNPIAKLFLGNSSSSMHRTQIIKHTNNPVWESATEFLCSDKASSVVTIKVMDERDFLKDPVVGYMSVRLTDLLEAETAAGRDWWPLSGCKSGKLRITTEWKPLHMAGALSGVAQYVPPIGVVRLWLKKATDVKNVEAALGGKSDPYVRVQVGGQTQGRTEVINNNLNPEWDEIIYIPVHSLRESMFMEVMDYQNLTKDRSLGSVELRVGDLAREASGGSEYRYEATGKKEGADPIQLDGGGSHMFKGQLHYEAEFVPALALKGVKFDNDENELQRAAREGEGGEDGSVASRSSSRSSSPSLREERHVTVARPTTDQGHVPAKSTDTTDAAKTNGAAETAEKGGTAQTNGETGGGKEETGVELSKEELLKHQSGVIIFNVISGQLHKKARLEVCLDDGYWPAFSTAKARSTHAQWQHVGEGFIKELDFGRVWLRLNENNEGEKDDIIAEWKGDAKPFLEATLDRRSTFTLTDDEERVSTIEIEARYVPVPVKLEARESVNNQGMLTVQLLEGKDIRAADRGGKSDPFAVFSLNGQRVFKSQTKKKTLNPDWQEDFSFSVPSRVAADFCVEVFDWNQVEQAKSLGSGRIELADIEPFQAAEKIITLSSEKHGEKGEVHLRMTFRPEIIVKTRKNTSTFSAAGRAMTQFGSLPMGAGKGVIQGVGGIFKKDFGRHEKQEESLHPPSDLPPGQASQPVSQSQTMGGNGAATFPSLSANAATSGGPPSQPGTLRVTVLDAKDLSSGDIKPYVVLRVGDKEYKTKHVGKTSTPEWNEAFNFAASQYTPKIHVWIHDHKTLGKDKMLGEGEVDIWRHIQVGKTSSADVFSELREGGLLRLRLEFDADNNPLARDPSITSFERTPTTSPSRFSLRGRRPGSNEDN</sequence>
<feature type="non-terminal residue" evidence="1">
    <location>
        <position position="1491"/>
    </location>
</feature>
<evidence type="ECO:0000313" key="2">
    <source>
        <dbReference type="Proteomes" id="UP000790709"/>
    </source>
</evidence>
<proteinExistence type="predicted"/>
<evidence type="ECO:0000313" key="1">
    <source>
        <dbReference type="EMBL" id="KAH7918365.1"/>
    </source>
</evidence>
<organism evidence="1 2">
    <name type="scientific">Leucogyrophana mollusca</name>
    <dbReference type="NCBI Taxonomy" id="85980"/>
    <lineage>
        <taxon>Eukaryota</taxon>
        <taxon>Fungi</taxon>
        <taxon>Dikarya</taxon>
        <taxon>Basidiomycota</taxon>
        <taxon>Agaricomycotina</taxon>
        <taxon>Agaricomycetes</taxon>
        <taxon>Agaricomycetidae</taxon>
        <taxon>Boletales</taxon>
        <taxon>Boletales incertae sedis</taxon>
        <taxon>Leucogyrophana</taxon>
    </lineage>
</organism>
<dbReference type="Proteomes" id="UP000790709">
    <property type="component" value="Unassembled WGS sequence"/>
</dbReference>
<protein>
    <submittedName>
        <fullName evidence="1">Tricalbin</fullName>
    </submittedName>
</protein>
<name>A0ACB8AYM9_9AGAM</name>
<accession>A0ACB8AYM9</accession>
<dbReference type="EMBL" id="MU266799">
    <property type="protein sequence ID" value="KAH7918365.1"/>
    <property type="molecule type" value="Genomic_DNA"/>
</dbReference>
<keyword evidence="2" id="KW-1185">Reference proteome</keyword>